<gene>
    <name evidence="3" type="ORF">PXEA_LOCUS36446</name>
</gene>
<dbReference type="EMBL" id="CAAALY010278161">
    <property type="protein sequence ID" value="VEL43006.1"/>
    <property type="molecule type" value="Genomic_DNA"/>
</dbReference>
<dbReference type="OrthoDB" id="438726at2759"/>
<comment type="caution">
    <text evidence="3">The sequence shown here is derived from an EMBL/GenBank/DDBJ whole genome shotgun (WGS) entry which is preliminary data.</text>
</comment>
<feature type="domain" description="PDZ" evidence="2">
    <location>
        <begin position="155"/>
        <end position="182"/>
    </location>
</feature>
<organism evidence="3 4">
    <name type="scientific">Protopolystoma xenopodis</name>
    <dbReference type="NCBI Taxonomy" id="117903"/>
    <lineage>
        <taxon>Eukaryota</taxon>
        <taxon>Metazoa</taxon>
        <taxon>Spiralia</taxon>
        <taxon>Lophotrochozoa</taxon>
        <taxon>Platyhelminthes</taxon>
        <taxon>Monogenea</taxon>
        <taxon>Polyopisthocotylea</taxon>
        <taxon>Polystomatidea</taxon>
        <taxon>Polystomatidae</taxon>
        <taxon>Protopolystoma</taxon>
    </lineage>
</organism>
<proteinExistence type="predicted"/>
<dbReference type="Proteomes" id="UP000784294">
    <property type="component" value="Unassembled WGS sequence"/>
</dbReference>
<dbReference type="InterPro" id="IPR036034">
    <property type="entry name" value="PDZ_sf"/>
</dbReference>
<accession>A0A448XRC2</accession>
<protein>
    <recommendedName>
        <fullName evidence="2">PDZ domain-containing protein</fullName>
    </recommendedName>
</protein>
<sequence>MSGETAEEEPVESRDEDVEGIEQADEGDREEQSEEARLGSLRRLRREGRKDGTKVSSCGLKVESLRQSTSRRELGEEEAYQTGLKGEEKRDLGKERNNRSAEDGGEADPSFPRSSDRERRWLQTRHACPGDEQEGGEGNDGEEERHSGRSRAPIIVVKSLIPGGAAVKDGRLKLGDRLIKVSLLSLLPFRVKVCGEEIRRSVPPEDDGGLLLISC</sequence>
<dbReference type="SUPFAM" id="SSF50156">
    <property type="entry name" value="PDZ domain-like"/>
    <property type="match status" value="1"/>
</dbReference>
<dbReference type="Gene3D" id="2.30.42.10">
    <property type="match status" value="1"/>
</dbReference>
<evidence type="ECO:0000259" key="2">
    <source>
        <dbReference type="PROSITE" id="PS50106"/>
    </source>
</evidence>
<dbReference type="AlphaFoldDB" id="A0A448XRC2"/>
<feature type="compositionally biased region" description="Acidic residues" evidence="1">
    <location>
        <begin position="1"/>
        <end position="33"/>
    </location>
</feature>
<feature type="region of interest" description="Disordered" evidence="1">
    <location>
        <begin position="1"/>
        <end position="149"/>
    </location>
</feature>
<feature type="compositionally biased region" description="Basic and acidic residues" evidence="1">
    <location>
        <begin position="85"/>
        <end position="102"/>
    </location>
</feature>
<dbReference type="InterPro" id="IPR001478">
    <property type="entry name" value="PDZ"/>
</dbReference>
<evidence type="ECO:0000256" key="1">
    <source>
        <dbReference type="SAM" id="MobiDB-lite"/>
    </source>
</evidence>
<feature type="compositionally biased region" description="Acidic residues" evidence="1">
    <location>
        <begin position="131"/>
        <end position="142"/>
    </location>
</feature>
<name>A0A448XRC2_9PLAT</name>
<dbReference type="PROSITE" id="PS50106">
    <property type="entry name" value="PDZ"/>
    <property type="match status" value="1"/>
</dbReference>
<reference evidence="3" key="1">
    <citation type="submission" date="2018-11" db="EMBL/GenBank/DDBJ databases">
        <authorList>
            <consortium name="Pathogen Informatics"/>
        </authorList>
    </citation>
    <scope>NUCLEOTIDE SEQUENCE</scope>
</reference>
<keyword evidence="4" id="KW-1185">Reference proteome</keyword>
<evidence type="ECO:0000313" key="4">
    <source>
        <dbReference type="Proteomes" id="UP000784294"/>
    </source>
</evidence>
<evidence type="ECO:0000313" key="3">
    <source>
        <dbReference type="EMBL" id="VEL43006.1"/>
    </source>
</evidence>